<dbReference type="PIRSF" id="PIRSF005690">
    <property type="entry name" value="GerBA"/>
    <property type="match status" value="1"/>
</dbReference>
<dbReference type="EMBL" id="CP016809">
    <property type="protein sequence ID" value="ANY76725.1"/>
    <property type="molecule type" value="Genomic_DNA"/>
</dbReference>
<dbReference type="InterPro" id="IPR050768">
    <property type="entry name" value="UPF0353/GerABKA_families"/>
</dbReference>
<keyword evidence="2 3" id="KW-0472">Membrane</keyword>
<feature type="transmembrane region" description="Helical" evidence="3">
    <location>
        <begin position="322"/>
        <end position="341"/>
    </location>
</feature>
<reference evidence="4" key="1">
    <citation type="submission" date="2016-08" db="EMBL/GenBank/DDBJ databases">
        <title>Complete Genome Seqeunce of Paenibacillus sp. nov. IHBB 9852 from high altitute lake of Indian trans-Himalayas.</title>
        <authorList>
            <person name="Kiran S."/>
            <person name="Swarnkar M.K."/>
            <person name="Rana A."/>
            <person name="Tewari R."/>
            <person name="Gulati A."/>
        </authorList>
    </citation>
    <scope>NUCLEOTIDE SEQUENCE [LARGE SCALE GENOMIC DNA]</scope>
    <source>
        <strain evidence="4">IHBB 9852</strain>
    </source>
</reference>
<dbReference type="GO" id="GO:0009847">
    <property type="term" value="P:spore germination"/>
    <property type="evidence" value="ECO:0007669"/>
    <property type="project" value="InterPro"/>
</dbReference>
<sequence length="469" mass="52147">MMITVQSLQERFADCDDILISTFPAIDGAELPWAVMIYNVYMSDSALISKIILPVIHNKWKASSAQHKAFDPSELKLELCLDPITDEDALVDHVFSGDVALYFPSSDKLYSFSAANNISRSPEESSSETSIKGPKDGFVEELDTNVALIRKRMKTTDLVFTAFELGDRSKTSIGIMYLKDKVIPETVDEVTKKLQSFNGESPTGIAELAEHISPYRYSVLPMFDYTGRPDRAYDSLTRGRLIIIMQGSPVVLVAPASLMQLLFATEDPQMPYYYVFPWRLLRLLGFLISIMLPGFYITVVSFHQDQIPFPLLATIANTRLGLPIPTGFEMLIILFLLTLLREAGIRMPSPIASTITVVSGIIIGDAAIRGGFFSPTMTVIGALSFVAGSTHNNEDFVVTQTIMRYFILGLSSILGLFGFFISVFFIVQYAAHHRPFGQPFLAPFSPFSLSKVVRNLMRLPEKRKKGGAI</sequence>
<dbReference type="InterPro" id="IPR004995">
    <property type="entry name" value="Spore_Ger"/>
</dbReference>
<dbReference type="Pfam" id="PF03323">
    <property type="entry name" value="GerA"/>
    <property type="match status" value="1"/>
</dbReference>
<dbReference type="KEGG" id="pib:BBD41_25365"/>
<name>A0A1B2E9S9_9BACL</name>
<feature type="transmembrane region" description="Helical" evidence="3">
    <location>
        <begin position="241"/>
        <end position="263"/>
    </location>
</feature>
<keyword evidence="3" id="KW-0812">Transmembrane</keyword>
<dbReference type="AlphaFoldDB" id="A0A1B2E9S9"/>
<feature type="transmembrane region" description="Helical" evidence="3">
    <location>
        <begin position="402"/>
        <end position="427"/>
    </location>
</feature>
<keyword evidence="3" id="KW-1133">Transmembrane helix</keyword>
<gene>
    <name evidence="4" type="ORF">BBD41_25365</name>
</gene>
<protein>
    <submittedName>
        <fullName evidence="4">Spore gernimation protein GerA</fullName>
    </submittedName>
</protein>
<accession>A0A1B2E9S9</accession>
<feature type="transmembrane region" description="Helical" evidence="3">
    <location>
        <begin position="347"/>
        <end position="364"/>
    </location>
</feature>
<evidence type="ECO:0000256" key="1">
    <source>
        <dbReference type="ARBA" id="ARBA00005278"/>
    </source>
</evidence>
<evidence type="ECO:0000256" key="3">
    <source>
        <dbReference type="SAM" id="Phobius"/>
    </source>
</evidence>
<dbReference type="GO" id="GO:0016020">
    <property type="term" value="C:membrane"/>
    <property type="evidence" value="ECO:0007669"/>
    <property type="project" value="InterPro"/>
</dbReference>
<organism evidence="4">
    <name type="scientific">Paenibacillus ihbetae</name>
    <dbReference type="NCBI Taxonomy" id="1870820"/>
    <lineage>
        <taxon>Bacteria</taxon>
        <taxon>Bacillati</taxon>
        <taxon>Bacillota</taxon>
        <taxon>Bacilli</taxon>
        <taxon>Bacillales</taxon>
        <taxon>Paenibacillaceae</taxon>
        <taxon>Paenibacillus</taxon>
    </lineage>
</organism>
<evidence type="ECO:0000313" key="4">
    <source>
        <dbReference type="EMBL" id="ANY76725.1"/>
    </source>
</evidence>
<feature type="transmembrane region" description="Helical" evidence="3">
    <location>
        <begin position="283"/>
        <end position="302"/>
    </location>
</feature>
<comment type="similarity">
    <text evidence="1">Belongs to the GerABKA family.</text>
</comment>
<dbReference type="PANTHER" id="PTHR22550:SF5">
    <property type="entry name" value="LEUCINE ZIPPER PROTEIN 4"/>
    <property type="match status" value="1"/>
</dbReference>
<dbReference type="PANTHER" id="PTHR22550">
    <property type="entry name" value="SPORE GERMINATION PROTEIN"/>
    <property type="match status" value="1"/>
</dbReference>
<evidence type="ECO:0000256" key="2">
    <source>
        <dbReference type="ARBA" id="ARBA00023136"/>
    </source>
</evidence>
<proteinExistence type="inferred from homology"/>